<feature type="compositionally biased region" description="Basic and acidic residues" evidence="3">
    <location>
        <begin position="7"/>
        <end position="18"/>
    </location>
</feature>
<evidence type="ECO:0000256" key="3">
    <source>
        <dbReference type="SAM" id="MobiDB-lite"/>
    </source>
</evidence>
<feature type="compositionally biased region" description="Low complexity" evidence="3">
    <location>
        <begin position="53"/>
        <end position="63"/>
    </location>
</feature>
<dbReference type="SMART" id="SM01218">
    <property type="entry name" value="FoP_duplication"/>
    <property type="match status" value="1"/>
</dbReference>
<dbReference type="PROSITE" id="PS50102">
    <property type="entry name" value="RRM"/>
    <property type="match status" value="1"/>
</dbReference>
<name>A0A9W8CK63_9FUNG</name>
<gene>
    <name evidence="5" type="ORF">LPJ64_001222</name>
</gene>
<dbReference type="Pfam" id="PF13865">
    <property type="entry name" value="FoP_duplication"/>
    <property type="match status" value="1"/>
</dbReference>
<dbReference type="InterPro" id="IPR035979">
    <property type="entry name" value="RBD_domain_sf"/>
</dbReference>
<organism evidence="5 6">
    <name type="scientific">Coemansia asiatica</name>
    <dbReference type="NCBI Taxonomy" id="1052880"/>
    <lineage>
        <taxon>Eukaryota</taxon>
        <taxon>Fungi</taxon>
        <taxon>Fungi incertae sedis</taxon>
        <taxon>Zoopagomycota</taxon>
        <taxon>Kickxellomycotina</taxon>
        <taxon>Kickxellomycetes</taxon>
        <taxon>Kickxellales</taxon>
        <taxon>Kickxellaceae</taxon>
        <taxon>Coemansia</taxon>
    </lineage>
</organism>
<dbReference type="GO" id="GO:0006406">
    <property type="term" value="P:mRNA export from nucleus"/>
    <property type="evidence" value="ECO:0007669"/>
    <property type="project" value="TreeGrafter"/>
</dbReference>
<dbReference type="Gene3D" id="3.30.70.330">
    <property type="match status" value="1"/>
</dbReference>
<dbReference type="GO" id="GO:0003729">
    <property type="term" value="F:mRNA binding"/>
    <property type="evidence" value="ECO:0007669"/>
    <property type="project" value="TreeGrafter"/>
</dbReference>
<protein>
    <recommendedName>
        <fullName evidence="4">RRM domain-containing protein</fullName>
    </recommendedName>
</protein>
<dbReference type="InterPro" id="IPR012677">
    <property type="entry name" value="Nucleotide-bd_a/b_plait_sf"/>
</dbReference>
<dbReference type="Pfam" id="PF00076">
    <property type="entry name" value="RRM_1"/>
    <property type="match status" value="1"/>
</dbReference>
<evidence type="ECO:0000256" key="2">
    <source>
        <dbReference type="PROSITE-ProRule" id="PRU00176"/>
    </source>
</evidence>
<dbReference type="Proteomes" id="UP001145021">
    <property type="component" value="Unassembled WGS sequence"/>
</dbReference>
<dbReference type="PANTHER" id="PTHR19965:SF35">
    <property type="entry name" value="RNA ANNEALING PROTEIN YRA1"/>
    <property type="match status" value="1"/>
</dbReference>
<sequence>MSVYLDKSLDDIIKESGPRGHKTNRRGGNSGNQSNRNSPYARRDGGVQKRGSNKQNQNQNQNQAQMTAQSMMFNPAAFLAAAQQQNQSSGKIIVSNLDYGVTADDLRTLFSQVGPVSRASLHFGPNGKSKGSGEITFKNAVHATMAVEKYHGVTLDGRAMRIEVAFNPMAVAPMMIPSMMPGPMMPNVNANTNNRGRKAGGGRSTGNSSNNNNSNAGGNRRNNGRRMGGGGRRNNKSGKEKDSTSVTKESLDADLDSYMNDTENAA</sequence>
<feature type="compositionally biased region" description="Low complexity" evidence="3">
    <location>
        <begin position="205"/>
        <end position="221"/>
    </location>
</feature>
<dbReference type="EMBL" id="JANBOH010000031">
    <property type="protein sequence ID" value="KAJ1647380.1"/>
    <property type="molecule type" value="Genomic_DNA"/>
</dbReference>
<evidence type="ECO:0000313" key="6">
    <source>
        <dbReference type="Proteomes" id="UP001145021"/>
    </source>
</evidence>
<proteinExistence type="predicted"/>
<reference evidence="5" key="1">
    <citation type="submission" date="2022-07" db="EMBL/GenBank/DDBJ databases">
        <title>Phylogenomic reconstructions and comparative analyses of Kickxellomycotina fungi.</title>
        <authorList>
            <person name="Reynolds N.K."/>
            <person name="Stajich J.E."/>
            <person name="Barry K."/>
            <person name="Grigoriev I.V."/>
            <person name="Crous P."/>
            <person name="Smith M.E."/>
        </authorList>
    </citation>
    <scope>NUCLEOTIDE SEQUENCE</scope>
    <source>
        <strain evidence="5">NBRC 105413</strain>
    </source>
</reference>
<feature type="domain" description="RRM" evidence="4">
    <location>
        <begin position="90"/>
        <end position="167"/>
    </location>
</feature>
<keyword evidence="6" id="KW-1185">Reference proteome</keyword>
<feature type="region of interest" description="Disordered" evidence="3">
    <location>
        <begin position="185"/>
        <end position="266"/>
    </location>
</feature>
<evidence type="ECO:0000259" key="4">
    <source>
        <dbReference type="PROSITE" id="PS50102"/>
    </source>
</evidence>
<dbReference type="CDD" id="cd12418">
    <property type="entry name" value="RRM_Aly_REF_like"/>
    <property type="match status" value="1"/>
</dbReference>
<evidence type="ECO:0000256" key="1">
    <source>
        <dbReference type="ARBA" id="ARBA00022884"/>
    </source>
</evidence>
<dbReference type="InterPro" id="IPR051229">
    <property type="entry name" value="ALYREF_mRNA_export"/>
</dbReference>
<dbReference type="InterPro" id="IPR025715">
    <property type="entry name" value="FoP_C"/>
</dbReference>
<dbReference type="GO" id="GO:0005634">
    <property type="term" value="C:nucleus"/>
    <property type="evidence" value="ECO:0007669"/>
    <property type="project" value="TreeGrafter"/>
</dbReference>
<dbReference type="InterPro" id="IPR000504">
    <property type="entry name" value="RRM_dom"/>
</dbReference>
<accession>A0A9W8CK63</accession>
<evidence type="ECO:0000313" key="5">
    <source>
        <dbReference type="EMBL" id="KAJ1647380.1"/>
    </source>
</evidence>
<keyword evidence="1 2" id="KW-0694">RNA-binding</keyword>
<dbReference type="SUPFAM" id="SSF54928">
    <property type="entry name" value="RNA-binding domain, RBD"/>
    <property type="match status" value="1"/>
</dbReference>
<dbReference type="AlphaFoldDB" id="A0A9W8CK63"/>
<dbReference type="PANTHER" id="PTHR19965">
    <property type="entry name" value="RNA AND EXPORT FACTOR BINDING PROTEIN"/>
    <property type="match status" value="1"/>
</dbReference>
<comment type="caution">
    <text evidence="5">The sequence shown here is derived from an EMBL/GenBank/DDBJ whole genome shotgun (WGS) entry which is preliminary data.</text>
</comment>
<feature type="region of interest" description="Disordered" evidence="3">
    <location>
        <begin position="1"/>
        <end position="64"/>
    </location>
</feature>
<dbReference type="SMART" id="SM00360">
    <property type="entry name" value="RRM"/>
    <property type="match status" value="1"/>
</dbReference>